<dbReference type="AlphaFoldDB" id="A0A5N6E725"/>
<feature type="region of interest" description="Disordered" evidence="1">
    <location>
        <begin position="272"/>
        <end position="295"/>
    </location>
</feature>
<dbReference type="EMBL" id="ML733677">
    <property type="protein sequence ID" value="KAB8213168.1"/>
    <property type="molecule type" value="Genomic_DNA"/>
</dbReference>
<evidence type="ECO:0000313" key="2">
    <source>
        <dbReference type="EMBL" id="KAB8213168.1"/>
    </source>
</evidence>
<proteinExistence type="predicted"/>
<evidence type="ECO:0000313" key="3">
    <source>
        <dbReference type="Proteomes" id="UP000326799"/>
    </source>
</evidence>
<protein>
    <submittedName>
        <fullName evidence="2">Uncharacterized protein</fullName>
    </submittedName>
</protein>
<gene>
    <name evidence="2" type="ORF">BDV33DRAFT_185304</name>
</gene>
<feature type="compositionally biased region" description="Basic residues" evidence="1">
    <location>
        <begin position="275"/>
        <end position="295"/>
    </location>
</feature>
<reference evidence="2 3" key="1">
    <citation type="submission" date="2019-04" db="EMBL/GenBank/DDBJ databases">
        <title>Fungal friends and foes A comparative genomics study of 23 Aspergillus species from section Flavi.</title>
        <authorList>
            <consortium name="DOE Joint Genome Institute"/>
            <person name="Kjaerbolling I."/>
            <person name="Vesth T.C."/>
            <person name="Frisvad J.C."/>
            <person name="Nybo J.L."/>
            <person name="Theobald S."/>
            <person name="Kildgaard S."/>
            <person name="Petersen T.I."/>
            <person name="Kuo A."/>
            <person name="Sato A."/>
            <person name="Lyhne E.K."/>
            <person name="Kogle M.E."/>
            <person name="Wiebenga A."/>
            <person name="Kun R.S."/>
            <person name="Lubbers R.J."/>
            <person name="Makela M.R."/>
            <person name="Barry K."/>
            <person name="Chovatia M."/>
            <person name="Clum A."/>
            <person name="Daum C."/>
            <person name="Haridas S."/>
            <person name="He G."/>
            <person name="LaButti K."/>
            <person name="Lipzen A."/>
            <person name="Mondo S."/>
            <person name="Pangilinan J."/>
            <person name="Riley R."/>
            <person name="Salamov A."/>
            <person name="Simmons B.A."/>
            <person name="Magnuson J.K."/>
            <person name="Henrissat B."/>
            <person name="Mortensen U.H."/>
            <person name="Larsen T.O."/>
            <person name="De vries R.P."/>
            <person name="Grigoriev I.V."/>
            <person name="Machida M."/>
            <person name="Baker S.E."/>
            <person name="Andersen M.R."/>
        </authorList>
    </citation>
    <scope>NUCLEOTIDE SEQUENCE [LARGE SCALE GENOMIC DNA]</scope>
    <source>
        <strain evidence="2 3">CBS 126849</strain>
    </source>
</reference>
<keyword evidence="3" id="KW-1185">Reference proteome</keyword>
<organism evidence="2 3">
    <name type="scientific">Aspergillus novoparasiticus</name>
    <dbReference type="NCBI Taxonomy" id="986946"/>
    <lineage>
        <taxon>Eukaryota</taxon>
        <taxon>Fungi</taxon>
        <taxon>Dikarya</taxon>
        <taxon>Ascomycota</taxon>
        <taxon>Pezizomycotina</taxon>
        <taxon>Eurotiomycetes</taxon>
        <taxon>Eurotiomycetidae</taxon>
        <taxon>Eurotiales</taxon>
        <taxon>Aspergillaceae</taxon>
        <taxon>Aspergillus</taxon>
        <taxon>Aspergillus subgen. Circumdati</taxon>
    </lineage>
</organism>
<sequence>MLMKDSVRERGWYYAQSFLFGGSSKGAYIGLQPRPNNANGPVIHAAFSSFINGTTTRDANCHDGADGGPGVSCAIDILGDYSHIYDLKVQNTGGTTWTGTLIDTVTKVETHIGRWTLPTGTTGIKGSWVGFVEWWPFNDRRKRPQCESLRHTSILFDAPRTSTPGAGIGHLGRAYEVYDCSGKQNFRQERNGTALNITVGYYKPRNPPTTPWKEPDPSKCRDNSYLEDCLGTQKWCEHNMSGVKDEARRQDFQEDCEASRWGGGLRFLTTAHQLGKSRGKTPRQSRYAYRQRKTA</sequence>
<dbReference type="Proteomes" id="UP000326799">
    <property type="component" value="Unassembled WGS sequence"/>
</dbReference>
<accession>A0A5N6E725</accession>
<name>A0A5N6E725_9EURO</name>
<evidence type="ECO:0000256" key="1">
    <source>
        <dbReference type="SAM" id="MobiDB-lite"/>
    </source>
</evidence>